<accession>A0A0W0FZK8</accession>
<dbReference type="InterPro" id="IPR004450">
    <property type="entry name" value="Thr_synthase-like"/>
</dbReference>
<dbReference type="AlphaFoldDB" id="A0A0W0FZK8"/>
<dbReference type="GO" id="GO:0004795">
    <property type="term" value="F:threonine synthase activity"/>
    <property type="evidence" value="ECO:0007669"/>
    <property type="project" value="UniProtKB-EC"/>
</dbReference>
<evidence type="ECO:0000256" key="1">
    <source>
        <dbReference type="ARBA" id="ARBA00001933"/>
    </source>
</evidence>
<dbReference type="Pfam" id="PF14821">
    <property type="entry name" value="Thr_synth_N"/>
    <property type="match status" value="1"/>
</dbReference>
<dbReference type="GO" id="GO:0009088">
    <property type="term" value="P:threonine biosynthetic process"/>
    <property type="evidence" value="ECO:0007669"/>
    <property type="project" value="UniProtKB-UniPathway"/>
</dbReference>
<evidence type="ECO:0000259" key="14">
    <source>
        <dbReference type="Pfam" id="PF02096"/>
    </source>
</evidence>
<dbReference type="InterPro" id="IPR037158">
    <property type="entry name" value="Thr_synth_N_sf"/>
</dbReference>
<dbReference type="Gene3D" id="3.90.1380.10">
    <property type="entry name" value="Threonine synthase, N-terminal domain"/>
    <property type="match status" value="1"/>
</dbReference>
<dbReference type="InterPro" id="IPR051166">
    <property type="entry name" value="Threonine_Synthase"/>
</dbReference>
<evidence type="ECO:0000256" key="9">
    <source>
        <dbReference type="PIRSR" id="PIRSR604450-51"/>
    </source>
</evidence>
<feature type="domain" description="Membrane insertase YidC/Oxa/ALB C-terminal" evidence="14">
    <location>
        <begin position="184"/>
        <end position="385"/>
    </location>
</feature>
<dbReference type="InterPro" id="IPR000634">
    <property type="entry name" value="Ser/Thr_deHydtase_PyrdxlP-BS"/>
</dbReference>
<proteinExistence type="inferred from homology"/>
<keyword evidence="12" id="KW-1133">Transmembrane helix</keyword>
<evidence type="ECO:0000256" key="7">
    <source>
        <dbReference type="ARBA" id="ARBA00022898"/>
    </source>
</evidence>
<dbReference type="PANTHER" id="PTHR42690">
    <property type="entry name" value="THREONINE SYNTHASE FAMILY MEMBER"/>
    <property type="match status" value="1"/>
</dbReference>
<dbReference type="Pfam" id="PF24857">
    <property type="entry name" value="THR4_C"/>
    <property type="match status" value="1"/>
</dbReference>
<evidence type="ECO:0000259" key="13">
    <source>
        <dbReference type="Pfam" id="PF00291"/>
    </source>
</evidence>
<dbReference type="Proteomes" id="UP000054988">
    <property type="component" value="Unassembled WGS sequence"/>
</dbReference>
<feature type="region of interest" description="Disordered" evidence="11">
    <location>
        <begin position="809"/>
        <end position="841"/>
    </location>
</feature>
<keyword evidence="5" id="KW-0028">Amino-acid biosynthesis</keyword>
<protein>
    <recommendedName>
        <fullName evidence="4">threonine synthase</fullName>
        <ecNumber evidence="4">4.2.3.1</ecNumber>
    </recommendedName>
</protein>
<dbReference type="PROSITE" id="PS00165">
    <property type="entry name" value="DEHYDRATASE_SER_THR"/>
    <property type="match status" value="1"/>
</dbReference>
<evidence type="ECO:0000313" key="17">
    <source>
        <dbReference type="Proteomes" id="UP000054988"/>
    </source>
</evidence>
<comment type="similarity">
    <text evidence="10">Belongs to the OXA1/ALB3/YidC family.</text>
</comment>
<comment type="subcellular location">
    <subcellularLocation>
        <location evidence="10">Membrane</location>
        <topology evidence="10">Multi-pass membrane protein</topology>
    </subcellularLocation>
</comment>
<evidence type="ECO:0000256" key="12">
    <source>
        <dbReference type="SAM" id="Phobius"/>
    </source>
</evidence>
<evidence type="ECO:0000259" key="15">
    <source>
        <dbReference type="Pfam" id="PF14821"/>
    </source>
</evidence>
<feature type="transmembrane region" description="Helical" evidence="12">
    <location>
        <begin position="184"/>
        <end position="204"/>
    </location>
</feature>
<keyword evidence="7 9" id="KW-0663">Pyridoxal phosphate</keyword>
<dbReference type="FunFam" id="3.40.50.1100:FF:000024">
    <property type="entry name" value="Probable threonine synthase"/>
    <property type="match status" value="1"/>
</dbReference>
<comment type="cofactor">
    <cofactor evidence="1 9">
        <name>pyridoxal 5'-phosphate</name>
        <dbReference type="ChEBI" id="CHEBI:597326"/>
    </cofactor>
</comment>
<dbReference type="GO" id="GO:0030170">
    <property type="term" value="F:pyridoxal phosphate binding"/>
    <property type="evidence" value="ECO:0007669"/>
    <property type="project" value="InterPro"/>
</dbReference>
<evidence type="ECO:0000256" key="11">
    <source>
        <dbReference type="SAM" id="MobiDB-lite"/>
    </source>
</evidence>
<dbReference type="Pfam" id="PF00291">
    <property type="entry name" value="PALP"/>
    <property type="match status" value="1"/>
</dbReference>
<dbReference type="CDD" id="cd20069">
    <property type="entry name" value="5TM_Oxa1-like"/>
    <property type="match status" value="1"/>
</dbReference>
<comment type="similarity">
    <text evidence="3">Belongs to the threonine synthase family.</text>
</comment>
<evidence type="ECO:0000256" key="5">
    <source>
        <dbReference type="ARBA" id="ARBA00022605"/>
    </source>
</evidence>
<dbReference type="EMBL" id="LATX01001426">
    <property type="protein sequence ID" value="KTB41754.1"/>
    <property type="molecule type" value="Genomic_DNA"/>
</dbReference>
<evidence type="ECO:0000313" key="16">
    <source>
        <dbReference type="EMBL" id="KTB41754.1"/>
    </source>
</evidence>
<evidence type="ECO:0000256" key="8">
    <source>
        <dbReference type="ARBA" id="ARBA00023239"/>
    </source>
</evidence>
<feature type="modified residue" description="N6-(pyridoxal phosphate)lysine" evidence="9">
    <location>
        <position position="606"/>
    </location>
</feature>
<dbReference type="InterPro" id="IPR001926">
    <property type="entry name" value="TrpB-like_PALP"/>
</dbReference>
<comment type="caution">
    <text evidence="16">The sequence shown here is derived from an EMBL/GenBank/DDBJ whole genome shotgun (WGS) entry which is preliminary data.</text>
</comment>
<gene>
    <name evidence="16" type="ORF">WG66_5680</name>
</gene>
<feature type="domain" description="Threonine synthase N-terminal" evidence="15">
    <location>
        <begin position="495"/>
        <end position="574"/>
    </location>
</feature>
<dbReference type="SUPFAM" id="SSF53686">
    <property type="entry name" value="Tryptophan synthase beta subunit-like PLP-dependent enzymes"/>
    <property type="match status" value="1"/>
</dbReference>
<dbReference type="Pfam" id="PF02096">
    <property type="entry name" value="60KD_IMP"/>
    <property type="match status" value="1"/>
</dbReference>
<dbReference type="InterPro" id="IPR028055">
    <property type="entry name" value="YidC/Oxa/ALB_C"/>
</dbReference>
<feature type="transmembrane region" description="Helical" evidence="12">
    <location>
        <begin position="355"/>
        <end position="380"/>
    </location>
</feature>
<dbReference type="PANTHER" id="PTHR42690:SF1">
    <property type="entry name" value="THREONINE SYNTHASE-LIKE 2"/>
    <property type="match status" value="1"/>
</dbReference>
<reference evidence="16 17" key="1">
    <citation type="submission" date="2015-12" db="EMBL/GenBank/DDBJ databases">
        <title>Draft genome sequence of Moniliophthora roreri, the causal agent of frosty pod rot of cacao.</title>
        <authorList>
            <person name="Aime M.C."/>
            <person name="Diaz-Valderrama J.R."/>
            <person name="Kijpornyongpan T."/>
            <person name="Phillips-Mora W."/>
        </authorList>
    </citation>
    <scope>NUCLEOTIDE SEQUENCE [LARGE SCALE GENOMIC DNA]</scope>
    <source>
        <strain evidence="16 17">MCA 2952</strain>
    </source>
</reference>
<keyword evidence="6" id="KW-0791">Threonine biosynthesis</keyword>
<keyword evidence="12" id="KW-0472">Membrane</keyword>
<evidence type="ECO:0000256" key="6">
    <source>
        <dbReference type="ARBA" id="ARBA00022697"/>
    </source>
</evidence>
<comment type="pathway">
    <text evidence="2">Amino-acid biosynthesis; L-threonine biosynthesis; L-threonine from L-aspartate: step 5/5.</text>
</comment>
<dbReference type="InterPro" id="IPR029144">
    <property type="entry name" value="Thr_synth_N"/>
</dbReference>
<dbReference type="GO" id="GO:0016020">
    <property type="term" value="C:membrane"/>
    <property type="evidence" value="ECO:0007669"/>
    <property type="project" value="UniProtKB-SubCell"/>
</dbReference>
<name>A0A0W0FZK8_MONRR</name>
<evidence type="ECO:0000256" key="10">
    <source>
        <dbReference type="RuleBase" id="RU003945"/>
    </source>
</evidence>
<feature type="domain" description="Tryptophan synthase beta chain-like PALP" evidence="13">
    <location>
        <begin position="584"/>
        <end position="815"/>
    </location>
</feature>
<dbReference type="eggNOG" id="KOG2616">
    <property type="taxonomic scope" value="Eukaryota"/>
</dbReference>
<sequence>MLGLRLRAARGLCTKSAAARHSYRLGGGLMPNLRPQRHIVHVPVVLLAGTRAFSWNPFSKSSSTQPTPTPTSTTISTSVTDRQFVPESTAVASTTAPTEGTLSGLPVGVDANPPIQLLDDAAISSATSFASTTSDAVASTSSNIAPYLLQPDTLASLGLLNWNPAGLYRWTLAQIHFLNPVLPWGYTIILTALLFRVATFPFAVRSIRFASRVTPLQPRINKLNEQMREMAEKRDMIGLQRVRQEQLQVFKDAGVHPLGGAISGLVQIPVAIGGFFGIKNMLMEPTVVTQLQHNTGFEWMGITDLAATDPTGILPVAFGVMIFWQVTTSASEQPLAARPQFAHIMNLIRFPGAPLTAFLMSGLPSGLLISILAAGFSTILQSHILRIPRVRQALGILPPPDAILAGTGTRTSLPSFRDTYHWATSGLRERWTQAEKEAQEKLKKQQQRREGPFKKKVIYTIYYVPYSGSIRSFGNTFCLDRGSLAITHPSRRAMKYFSTRGSPQELSFEETVLTGLAPNGGLYIPTSIPKLPEDWKKDWQNYSFIDLSVAILSLYISRDEISESELRNLVQKSYASFRHPDVTPLKKLGEKKYILELWHGPTWAFKDVALQLLGNLFEFFLNRRNEKKPAELPKDKLMVVGATSGDTGSAAIYGLRNKANISIFILHPKGRVSPIQEAQMTTVTDSNVHNLAVKGTFDDCQDIVKSLFSDAQFSVKHRLGAVNSINWARILAQTVYYFSAYFQVHRALGLSPEDDAHLQFVVPTGNFGDILAGYYAKKMGLPMDGKLGVATNANDILARFWKTGRYEKVDSSAPSGTAPTMEPAGGSSDGRQATKDSSGVRETLSPAMDILVSSNFERLLWYLAYENTPVDTPDRREKAGQVVDGWMGKMKQDGKVEVPVNVLEAGRRDFCAERVSDEETLESIREHYSGKPSYTVDPHTAVGLVAAARMAKDNAPPVVQIVLSTAHPAKFLEAVSKALEGTPSFNFEVDVMPEELKGLLQKERRVVDVESVDIELVKKVIDARV</sequence>
<dbReference type="InterPro" id="IPR036052">
    <property type="entry name" value="TrpB-like_PALP_sf"/>
</dbReference>
<dbReference type="EC" id="4.2.3.1" evidence="4"/>
<organism evidence="16 17">
    <name type="scientific">Moniliophthora roreri</name>
    <name type="common">Frosty pod rot fungus</name>
    <name type="synonym">Monilia roreri</name>
    <dbReference type="NCBI Taxonomy" id="221103"/>
    <lineage>
        <taxon>Eukaryota</taxon>
        <taxon>Fungi</taxon>
        <taxon>Dikarya</taxon>
        <taxon>Basidiomycota</taxon>
        <taxon>Agaricomycotina</taxon>
        <taxon>Agaricomycetes</taxon>
        <taxon>Agaricomycetidae</taxon>
        <taxon>Agaricales</taxon>
        <taxon>Marasmiineae</taxon>
        <taxon>Marasmiaceae</taxon>
        <taxon>Moniliophthora</taxon>
    </lineage>
</organism>
<dbReference type="UniPathway" id="UPA00050">
    <property type="reaction ID" value="UER00065"/>
</dbReference>
<dbReference type="Gene3D" id="3.40.50.1100">
    <property type="match status" value="2"/>
</dbReference>
<evidence type="ECO:0000256" key="2">
    <source>
        <dbReference type="ARBA" id="ARBA00004979"/>
    </source>
</evidence>
<dbReference type="CDD" id="cd01560">
    <property type="entry name" value="Thr-synth_2"/>
    <property type="match status" value="1"/>
</dbReference>
<dbReference type="NCBIfam" id="TIGR00260">
    <property type="entry name" value="thrC"/>
    <property type="match status" value="1"/>
</dbReference>
<keyword evidence="10 12" id="KW-0812">Transmembrane</keyword>
<evidence type="ECO:0000256" key="3">
    <source>
        <dbReference type="ARBA" id="ARBA00005517"/>
    </source>
</evidence>
<evidence type="ECO:0000256" key="4">
    <source>
        <dbReference type="ARBA" id="ARBA00013028"/>
    </source>
</evidence>
<dbReference type="FunFam" id="3.90.1380.10:FF:000003">
    <property type="entry name" value="THR4p Threonine synthase"/>
    <property type="match status" value="1"/>
</dbReference>
<keyword evidence="8" id="KW-0456">Lyase</keyword>